<evidence type="ECO:0000256" key="2">
    <source>
        <dbReference type="ARBA" id="ARBA00022692"/>
    </source>
</evidence>
<reference evidence="6 7" key="1">
    <citation type="submission" date="2024-04" db="EMBL/GenBank/DDBJ databases">
        <title>Human intestinal bacterial collection.</title>
        <authorList>
            <person name="Pauvert C."/>
            <person name="Hitch T.C.A."/>
            <person name="Clavel T."/>
        </authorList>
    </citation>
    <scope>NUCLEOTIDE SEQUENCE [LARGE SCALE GENOMIC DNA]</scope>
    <source>
        <strain evidence="6 7">CLA-KB-H42</strain>
    </source>
</reference>
<feature type="transmembrane region" description="Helical" evidence="5">
    <location>
        <begin position="215"/>
        <end position="237"/>
    </location>
</feature>
<feature type="transmembrane region" description="Helical" evidence="5">
    <location>
        <begin position="172"/>
        <end position="195"/>
    </location>
</feature>
<dbReference type="EMBL" id="JBBNOP010000001">
    <property type="protein sequence ID" value="MEQ3361831.1"/>
    <property type="molecule type" value="Genomic_DNA"/>
</dbReference>
<dbReference type="RefSeq" id="WP_245874508.1">
    <property type="nucleotide sequence ID" value="NZ_JBBNOP010000001.1"/>
</dbReference>
<comment type="caution">
    <text evidence="6">The sequence shown here is derived from an EMBL/GenBank/DDBJ whole genome shotgun (WGS) entry which is preliminary data.</text>
</comment>
<name>A0ABV1J9T3_9ACTN</name>
<organism evidence="6 7">
    <name type="scientific">Raoultibacter massiliensis</name>
    <dbReference type="NCBI Taxonomy" id="1852371"/>
    <lineage>
        <taxon>Bacteria</taxon>
        <taxon>Bacillati</taxon>
        <taxon>Actinomycetota</taxon>
        <taxon>Coriobacteriia</taxon>
        <taxon>Eggerthellales</taxon>
        <taxon>Eggerthellaceae</taxon>
        <taxon>Raoultibacter</taxon>
    </lineage>
</organism>
<feature type="transmembrane region" description="Helical" evidence="5">
    <location>
        <begin position="82"/>
        <end position="103"/>
    </location>
</feature>
<evidence type="ECO:0000256" key="1">
    <source>
        <dbReference type="ARBA" id="ARBA00004141"/>
    </source>
</evidence>
<dbReference type="Proteomes" id="UP001487305">
    <property type="component" value="Unassembled WGS sequence"/>
</dbReference>
<feature type="transmembrane region" description="Helical" evidence="5">
    <location>
        <begin position="128"/>
        <end position="160"/>
    </location>
</feature>
<evidence type="ECO:0000256" key="3">
    <source>
        <dbReference type="ARBA" id="ARBA00022989"/>
    </source>
</evidence>
<accession>A0ABV1J9T3</accession>
<dbReference type="NCBIfam" id="TIGR00785">
    <property type="entry name" value="dass"/>
    <property type="match status" value="1"/>
</dbReference>
<keyword evidence="4 5" id="KW-0472">Membrane</keyword>
<dbReference type="Pfam" id="PF00939">
    <property type="entry name" value="Na_sulph_symp"/>
    <property type="match status" value="1"/>
</dbReference>
<comment type="subcellular location">
    <subcellularLocation>
        <location evidence="1">Membrane</location>
        <topology evidence="1">Multi-pass membrane protein</topology>
    </subcellularLocation>
</comment>
<protein>
    <submittedName>
        <fullName evidence="6">DASS family sodium-coupled anion symporter</fullName>
    </submittedName>
</protein>
<feature type="transmembrane region" description="Helical" evidence="5">
    <location>
        <begin position="351"/>
        <end position="375"/>
    </location>
</feature>
<evidence type="ECO:0000313" key="6">
    <source>
        <dbReference type="EMBL" id="MEQ3361831.1"/>
    </source>
</evidence>
<feature type="transmembrane region" description="Helical" evidence="5">
    <location>
        <begin position="409"/>
        <end position="433"/>
    </location>
</feature>
<feature type="transmembrane region" description="Helical" evidence="5">
    <location>
        <begin position="445"/>
        <end position="468"/>
    </location>
</feature>
<keyword evidence="2 5" id="KW-0812">Transmembrane</keyword>
<evidence type="ECO:0000256" key="4">
    <source>
        <dbReference type="ARBA" id="ARBA00023136"/>
    </source>
</evidence>
<evidence type="ECO:0000313" key="7">
    <source>
        <dbReference type="Proteomes" id="UP001487305"/>
    </source>
</evidence>
<sequence>MENSTVPMPKRLVGIGLAAICIIVSCLIPGSEELSHQGIMCLGLLLSLVCLWTTSAVPVGITALFTLVMLPIIGVLESASTAFVGFGSSALFFIIAVFAMPAVMMKTHWGVRLISVLLKRTGTDSTKLVLAFMIATALVSTVMSDVPCTVLFLGFALAILKAADAKPLQSNLGRCLMIGVPVASVTGGIATPAGSSFNVVAMNVMQQITGQTISFFDWMIVGLPLVIIMVPVCWFSITRIIKPEPITEAVFADIRKEAEEAKTVSPFEIKAILVIVLMVVLWIAGNWIPVFNTTIVALVGLIVMFVPGMDLITWKEFQSAVPWGIVIMCGAIFTLGGVVESTGGATFLANLFMNSGVTNLGFFGSIAVLMTLVYILHTLCPIGAAILAIFIPIMITLCASFGVSPAVPTIALAIVVAGNVLLPVNPTVMLTYGEGYYTFGDMFKTGVVPAIILIILITFWIPFIVGVLGI</sequence>
<feature type="transmembrane region" description="Helical" evidence="5">
    <location>
        <begin position="12"/>
        <end position="30"/>
    </location>
</feature>
<keyword evidence="3 5" id="KW-1133">Transmembrane helix</keyword>
<feature type="transmembrane region" description="Helical" evidence="5">
    <location>
        <begin position="320"/>
        <end position="339"/>
    </location>
</feature>
<proteinExistence type="predicted"/>
<feature type="transmembrane region" description="Helical" evidence="5">
    <location>
        <begin position="271"/>
        <end position="288"/>
    </location>
</feature>
<gene>
    <name evidence="6" type="ORF">AAA083_02445</name>
</gene>
<dbReference type="InterPro" id="IPR001898">
    <property type="entry name" value="SLC13A/DASS"/>
</dbReference>
<feature type="transmembrane region" description="Helical" evidence="5">
    <location>
        <begin position="42"/>
        <end position="70"/>
    </location>
</feature>
<feature type="transmembrane region" description="Helical" evidence="5">
    <location>
        <begin position="382"/>
        <end position="403"/>
    </location>
</feature>
<evidence type="ECO:0000256" key="5">
    <source>
        <dbReference type="SAM" id="Phobius"/>
    </source>
</evidence>
<dbReference type="PANTHER" id="PTHR10283">
    <property type="entry name" value="SOLUTE CARRIER FAMILY 13 MEMBER"/>
    <property type="match status" value="1"/>
</dbReference>
<keyword evidence="7" id="KW-1185">Reference proteome</keyword>